<keyword evidence="4" id="KW-1185">Reference proteome</keyword>
<dbReference type="InterPro" id="IPR052713">
    <property type="entry name" value="FeoA"/>
</dbReference>
<dbReference type="Proteomes" id="UP000557772">
    <property type="component" value="Unassembled WGS sequence"/>
</dbReference>
<dbReference type="AlphaFoldDB" id="A0A849ANM6"/>
<dbReference type="Pfam" id="PF04023">
    <property type="entry name" value="FeoA"/>
    <property type="match status" value="1"/>
</dbReference>
<protein>
    <submittedName>
        <fullName evidence="3">Ferrous iron transport protein A</fullName>
    </submittedName>
</protein>
<sequence length="101" mass="10316">MSLVAEILAGRQLPAVEATAEAGADAASLAGLRVGDEAVVTGFAAAAPAATTRRLHDLGFAPGAPVDVVRKAPLGDPVVFRVAGYEIALRREQAKLIRVDA</sequence>
<comment type="caution">
    <text evidence="3">The sequence shown here is derived from an EMBL/GenBank/DDBJ whole genome shotgun (WGS) entry which is preliminary data.</text>
</comment>
<evidence type="ECO:0000256" key="1">
    <source>
        <dbReference type="ARBA" id="ARBA00023004"/>
    </source>
</evidence>
<reference evidence="3 4" key="1">
    <citation type="submission" date="2020-05" db="EMBL/GenBank/DDBJ databases">
        <title>Flexivirga sp. ID2601S isolated from air conditioner.</title>
        <authorList>
            <person name="Kim D.H."/>
        </authorList>
    </citation>
    <scope>NUCLEOTIDE SEQUENCE [LARGE SCALE GENOMIC DNA]</scope>
    <source>
        <strain evidence="3 4">ID2601S</strain>
    </source>
</reference>
<dbReference type="EMBL" id="JABENB010000003">
    <property type="protein sequence ID" value="NNG41106.1"/>
    <property type="molecule type" value="Genomic_DNA"/>
</dbReference>
<feature type="domain" description="Ferrous iron transporter FeoA-like" evidence="2">
    <location>
        <begin position="27"/>
        <end position="101"/>
    </location>
</feature>
<organism evidence="3 4">
    <name type="scientific">Flexivirga aerilata</name>
    <dbReference type="NCBI Taxonomy" id="1656889"/>
    <lineage>
        <taxon>Bacteria</taxon>
        <taxon>Bacillati</taxon>
        <taxon>Actinomycetota</taxon>
        <taxon>Actinomycetes</taxon>
        <taxon>Micrococcales</taxon>
        <taxon>Dermacoccaceae</taxon>
        <taxon>Flexivirga</taxon>
    </lineage>
</organism>
<dbReference type="InterPro" id="IPR008988">
    <property type="entry name" value="Transcriptional_repressor_C"/>
</dbReference>
<dbReference type="PANTHER" id="PTHR42954:SF2">
    <property type="entry name" value="FE(2+) TRANSPORT PROTEIN A"/>
    <property type="match status" value="1"/>
</dbReference>
<dbReference type="SMART" id="SM00899">
    <property type="entry name" value="FeoA"/>
    <property type="match status" value="1"/>
</dbReference>
<dbReference type="PANTHER" id="PTHR42954">
    <property type="entry name" value="FE(2+) TRANSPORT PROTEIN A"/>
    <property type="match status" value="1"/>
</dbReference>
<gene>
    <name evidence="3" type="ORF">HJ588_17745</name>
</gene>
<evidence type="ECO:0000313" key="3">
    <source>
        <dbReference type="EMBL" id="NNG41106.1"/>
    </source>
</evidence>
<dbReference type="RefSeq" id="WP_171158116.1">
    <property type="nucleotide sequence ID" value="NZ_JABENB010000003.1"/>
</dbReference>
<keyword evidence="1" id="KW-0408">Iron</keyword>
<name>A0A849ANM6_9MICO</name>
<dbReference type="GO" id="GO:0046914">
    <property type="term" value="F:transition metal ion binding"/>
    <property type="evidence" value="ECO:0007669"/>
    <property type="project" value="InterPro"/>
</dbReference>
<dbReference type="InterPro" id="IPR007167">
    <property type="entry name" value="Fe-transptr_FeoA-like"/>
</dbReference>
<dbReference type="InterPro" id="IPR038157">
    <property type="entry name" value="FeoA_core_dom"/>
</dbReference>
<evidence type="ECO:0000259" key="2">
    <source>
        <dbReference type="SMART" id="SM00899"/>
    </source>
</evidence>
<evidence type="ECO:0000313" key="4">
    <source>
        <dbReference type="Proteomes" id="UP000557772"/>
    </source>
</evidence>
<dbReference type="Gene3D" id="2.30.30.90">
    <property type="match status" value="1"/>
</dbReference>
<proteinExistence type="predicted"/>
<dbReference type="SUPFAM" id="SSF50037">
    <property type="entry name" value="C-terminal domain of transcriptional repressors"/>
    <property type="match status" value="1"/>
</dbReference>
<accession>A0A849ANM6</accession>